<dbReference type="Proteomes" id="UP000195437">
    <property type="component" value="Chromosome"/>
</dbReference>
<evidence type="ECO:0000313" key="2">
    <source>
        <dbReference type="EMBL" id="ARU60276.1"/>
    </source>
</evidence>
<dbReference type="AlphaFoldDB" id="A0A1Y0IKB5"/>
<evidence type="ECO:0000313" key="3">
    <source>
        <dbReference type="Proteomes" id="UP000195437"/>
    </source>
</evidence>
<dbReference type="KEGG" id="tum:CBW65_03755"/>
<gene>
    <name evidence="2" type="ORF">CBW65_03755</name>
</gene>
<dbReference type="RefSeq" id="WP_087455663.1">
    <property type="nucleotide sequence ID" value="NZ_CP021434.1"/>
</dbReference>
<proteinExistence type="predicted"/>
<keyword evidence="1" id="KW-0472">Membrane</keyword>
<sequence length="135" mass="14086">MLHLLTVALFTCCSCLSISCSKQKISPMTGMILAMTAAMLSSFCLGVLLAAVWQFDLAVATMLSISFGLLIGILAGQPISPFAKLDGLIAGIMGGAMGPMLGAMLPAASGGAFLWFLDLLLLLVLFLSLKWKKAS</sequence>
<feature type="transmembrane region" description="Helical" evidence="1">
    <location>
        <begin position="112"/>
        <end position="131"/>
    </location>
</feature>
<keyword evidence="1" id="KW-1133">Transmembrane helix</keyword>
<protein>
    <recommendedName>
        <fullName evidence="4">Major facilitator superfamily (MFS) profile domain-containing protein</fullName>
    </recommendedName>
</protein>
<organism evidence="2 3">
    <name type="scientific">Tumebacillus avium</name>
    <dbReference type="NCBI Taxonomy" id="1903704"/>
    <lineage>
        <taxon>Bacteria</taxon>
        <taxon>Bacillati</taxon>
        <taxon>Bacillota</taxon>
        <taxon>Bacilli</taxon>
        <taxon>Bacillales</taxon>
        <taxon>Alicyclobacillaceae</taxon>
        <taxon>Tumebacillus</taxon>
    </lineage>
</organism>
<reference evidence="3" key="1">
    <citation type="submission" date="2017-05" db="EMBL/GenBank/DDBJ databases">
        <authorList>
            <person name="Sung H."/>
        </authorList>
    </citation>
    <scope>NUCLEOTIDE SEQUENCE [LARGE SCALE GENOMIC DNA]</scope>
    <source>
        <strain evidence="3">AR23208</strain>
    </source>
</reference>
<name>A0A1Y0IKB5_9BACL</name>
<dbReference type="EMBL" id="CP021434">
    <property type="protein sequence ID" value="ARU60276.1"/>
    <property type="molecule type" value="Genomic_DNA"/>
</dbReference>
<evidence type="ECO:0008006" key="4">
    <source>
        <dbReference type="Google" id="ProtNLM"/>
    </source>
</evidence>
<feature type="transmembrane region" description="Helical" evidence="1">
    <location>
        <begin position="57"/>
        <end position="75"/>
    </location>
</feature>
<keyword evidence="3" id="KW-1185">Reference proteome</keyword>
<feature type="transmembrane region" description="Helical" evidence="1">
    <location>
        <begin position="31"/>
        <end position="50"/>
    </location>
</feature>
<evidence type="ECO:0000256" key="1">
    <source>
        <dbReference type="SAM" id="Phobius"/>
    </source>
</evidence>
<keyword evidence="1" id="KW-0812">Transmembrane</keyword>
<accession>A0A1Y0IKB5</accession>